<name>A0A364K1H9_9BACL</name>
<protein>
    <submittedName>
        <fullName evidence="6">ABC transporter ATP-binding protein</fullName>
    </submittedName>
</protein>
<dbReference type="OrthoDB" id="9804819at2"/>
<keyword evidence="3" id="KW-0547">Nucleotide-binding</keyword>
<proteinExistence type="inferred from homology"/>
<dbReference type="Pfam" id="PF00005">
    <property type="entry name" value="ABC_tran"/>
    <property type="match status" value="1"/>
</dbReference>
<evidence type="ECO:0000259" key="5">
    <source>
        <dbReference type="PROSITE" id="PS50893"/>
    </source>
</evidence>
<feature type="domain" description="ABC transporter" evidence="5">
    <location>
        <begin position="2"/>
        <end position="232"/>
    </location>
</feature>
<evidence type="ECO:0000256" key="3">
    <source>
        <dbReference type="ARBA" id="ARBA00022741"/>
    </source>
</evidence>
<dbReference type="PROSITE" id="PS50893">
    <property type="entry name" value="ABC_TRANSPORTER_2"/>
    <property type="match status" value="1"/>
</dbReference>
<dbReference type="SMART" id="SM00382">
    <property type="entry name" value="AAA"/>
    <property type="match status" value="1"/>
</dbReference>
<evidence type="ECO:0000313" key="7">
    <source>
        <dbReference type="Proteomes" id="UP000251213"/>
    </source>
</evidence>
<dbReference type="Gene3D" id="3.40.50.300">
    <property type="entry name" value="P-loop containing nucleotide triphosphate hydrolases"/>
    <property type="match status" value="1"/>
</dbReference>
<keyword evidence="2" id="KW-0813">Transport</keyword>
<gene>
    <name evidence="6" type="ORF">DL897_15815</name>
</gene>
<keyword evidence="4 6" id="KW-0067">ATP-binding</keyword>
<dbReference type="InterPro" id="IPR027417">
    <property type="entry name" value="P-loop_NTPase"/>
</dbReference>
<reference evidence="6 7" key="2">
    <citation type="submission" date="2018-06" db="EMBL/GenBank/DDBJ databases">
        <authorList>
            <person name="Zhirakovskaya E."/>
        </authorList>
    </citation>
    <scope>NUCLEOTIDE SEQUENCE [LARGE SCALE GENOMIC DNA]</scope>
    <source>
        <strain evidence="6 7">FBKL4.011</strain>
    </source>
</reference>
<comment type="caution">
    <text evidence="6">The sequence shown here is derived from an EMBL/GenBank/DDBJ whole genome shotgun (WGS) entry which is preliminary data.</text>
</comment>
<dbReference type="GO" id="GO:0005524">
    <property type="term" value="F:ATP binding"/>
    <property type="evidence" value="ECO:0007669"/>
    <property type="project" value="UniProtKB-KW"/>
</dbReference>
<dbReference type="RefSeq" id="WP_113660094.1">
    <property type="nucleotide sequence ID" value="NZ_KZ845674.1"/>
</dbReference>
<evidence type="ECO:0000256" key="4">
    <source>
        <dbReference type="ARBA" id="ARBA00022840"/>
    </source>
</evidence>
<dbReference type="InterPro" id="IPR003593">
    <property type="entry name" value="AAA+_ATPase"/>
</dbReference>
<sequence>MIQIENLCKTYQQVPAVNNLNLQIEPGSVFGFIGPNGSGKTTTMQILATLLKPSSGKAWVGGYDVQTEAEEVRRMIGYMPDFFGVYDYLTVMEYMEFYGACYQIEPSQSRKVAKELLELVKLSEKQNHYVDELSRGMQQRLGLARCLIHDPKVLILDEPASGLDPRARIEFREILKKLQQMGKTIMISSHILPELADLCDTIGVIEAGKLVTSGAVSDMLVPKNQARTLEVHVLEEVKEAEELLQQSEYVQSIRVEKNCLYVKFTGDSTKQVQLVQQLAKANVPVLQIFESKLNIEDVFMKVTDKEGNS</sequence>
<organism evidence="6 7">
    <name type="scientific">Thermoflavimicrobium daqui</name>
    <dbReference type="NCBI Taxonomy" id="2137476"/>
    <lineage>
        <taxon>Bacteria</taxon>
        <taxon>Bacillati</taxon>
        <taxon>Bacillota</taxon>
        <taxon>Bacilli</taxon>
        <taxon>Bacillales</taxon>
        <taxon>Thermoactinomycetaceae</taxon>
        <taxon>Thermoflavimicrobium</taxon>
    </lineage>
</organism>
<evidence type="ECO:0000313" key="6">
    <source>
        <dbReference type="EMBL" id="RAL21882.1"/>
    </source>
</evidence>
<comment type="similarity">
    <text evidence="1">Belongs to the ABC transporter superfamily.</text>
</comment>
<dbReference type="Proteomes" id="UP000251213">
    <property type="component" value="Unassembled WGS sequence"/>
</dbReference>
<evidence type="ECO:0000256" key="1">
    <source>
        <dbReference type="ARBA" id="ARBA00005417"/>
    </source>
</evidence>
<dbReference type="SUPFAM" id="SSF52540">
    <property type="entry name" value="P-loop containing nucleoside triphosphate hydrolases"/>
    <property type="match status" value="1"/>
</dbReference>
<dbReference type="CDD" id="cd03230">
    <property type="entry name" value="ABC_DR_subfamily_A"/>
    <property type="match status" value="1"/>
</dbReference>
<dbReference type="EMBL" id="QJKK01000012">
    <property type="protein sequence ID" value="RAL21882.1"/>
    <property type="molecule type" value="Genomic_DNA"/>
</dbReference>
<reference evidence="6 7" key="1">
    <citation type="submission" date="2018-06" db="EMBL/GenBank/DDBJ databases">
        <title>Thermoflavimicrobium daqus sp. nov., a thermophilic microbe isolated from Moutai-flavour Daqu.</title>
        <authorList>
            <person name="Wang X."/>
            <person name="Zhou H."/>
        </authorList>
    </citation>
    <scope>NUCLEOTIDE SEQUENCE [LARGE SCALE GENOMIC DNA]</scope>
    <source>
        <strain evidence="6 7">FBKL4.011</strain>
    </source>
</reference>
<dbReference type="AlphaFoldDB" id="A0A364K1H9"/>
<dbReference type="GO" id="GO:0016887">
    <property type="term" value="F:ATP hydrolysis activity"/>
    <property type="evidence" value="ECO:0007669"/>
    <property type="project" value="InterPro"/>
</dbReference>
<dbReference type="PANTHER" id="PTHR43335">
    <property type="entry name" value="ABC TRANSPORTER, ATP-BINDING PROTEIN"/>
    <property type="match status" value="1"/>
</dbReference>
<evidence type="ECO:0000256" key="2">
    <source>
        <dbReference type="ARBA" id="ARBA00022448"/>
    </source>
</evidence>
<dbReference type="InterPro" id="IPR003439">
    <property type="entry name" value="ABC_transporter-like_ATP-bd"/>
</dbReference>
<accession>A0A364K1H9</accession>
<keyword evidence="7" id="KW-1185">Reference proteome</keyword>
<dbReference type="PANTHER" id="PTHR43335:SF3">
    <property type="entry name" value="ABC TRANSPORTER"/>
    <property type="match status" value="1"/>
</dbReference>